<dbReference type="SUPFAM" id="SSF52949">
    <property type="entry name" value="Macro domain-like"/>
    <property type="match status" value="1"/>
</dbReference>
<proteinExistence type="predicted"/>
<evidence type="ECO:0000313" key="4">
    <source>
        <dbReference type="Proteomes" id="UP001330434"/>
    </source>
</evidence>
<name>A0ABZ2C5I6_9PROT</name>
<feature type="chain" id="PRO_5045309282" evidence="1">
    <location>
        <begin position="27"/>
        <end position="546"/>
    </location>
</feature>
<sequence length="546" mass="62352">MMSKLFLRSAAILLATSILSPYASQAVFEDEMDEKNVSRWMTLYKGINKDTLPTCLKEAPTQKNQAILLGKHLRASQLIEQMGSNFQIKGHGQQKAIEGVRVFFQKNILEVQNIMKTYGFGRKYPESDLSTIMTSFSSNQMFPSVKDEERKNLFDQNKKISQEGGYTLDNNFIKIEKPSLNNMKVYGHKDDNYKPKFSAQSLDTRRIYITEMTVLDADTINHAFFLKDIGLNPLVIDMANAVSPGGAAHTGHGNVQEEQCIYRSDLGTYVFAAKERCQDLGASHNFIPKEGGIYIPGVQVFRTDANGGYAFVSKPQTLDFGAIAAYRHKDRLIDKPNSLVDEKYYPEIKDDKIYWESTRQKIRSFFDMALENGHDSLVLSAFGCGAFKNPTPEMVQAFEVVLEEYKNCFQRIDFAIYAKENPHDKNLLAFQNAFNGKVQKLSNQNNYQNYNPNNYQPTFNPLNQEVKFEEIQLNRSNWISYKDKIESILPGFSKKIEDAERSHWQALEEDYNAPSLTTDQEVKLWAKTIEGFLEIAATQINLQNKK</sequence>
<dbReference type="InterPro" id="IPR019261">
    <property type="entry name" value="PARG_cat_microbial"/>
</dbReference>
<dbReference type="PANTHER" id="PTHR35596:SF1">
    <property type="entry name" value="MICROBIAL-TYPE PARG CATALYTIC DOMAIN-CONTAINING PROTEIN"/>
    <property type="match status" value="1"/>
</dbReference>
<reference evidence="3 4" key="1">
    <citation type="journal article" date="2024" name="Environ. Microbiol.">
        <title>Novel evolutionary insights on the interactions of the Holosporales (Alphaproteobacteria) with eukaryotic hosts from comparative genomics.</title>
        <authorList>
            <person name="Giovannini M."/>
            <person name="Petroni G."/>
            <person name="Castelli M."/>
        </authorList>
    </citation>
    <scope>NUCLEOTIDE SEQUENCE [LARGE SCALE GENOMIC DNA]</scope>
    <source>
        <strain evidence="3 4">US_Bl 15I1</strain>
    </source>
</reference>
<dbReference type="PANTHER" id="PTHR35596">
    <property type="entry name" value="DUF2263 DOMAIN-CONTAINING PROTEIN"/>
    <property type="match status" value="1"/>
</dbReference>
<dbReference type="InterPro" id="IPR043472">
    <property type="entry name" value="Macro_dom-like"/>
</dbReference>
<dbReference type="InterPro" id="IPR012664">
    <property type="entry name" value="CHP02452"/>
</dbReference>
<dbReference type="NCBIfam" id="TIGR02452">
    <property type="entry name" value="TIGR02452 family protein"/>
    <property type="match status" value="1"/>
</dbReference>
<feature type="domain" description="Microbial-type PARG catalytic" evidence="2">
    <location>
        <begin position="159"/>
        <end position="302"/>
    </location>
</feature>
<evidence type="ECO:0000313" key="3">
    <source>
        <dbReference type="EMBL" id="WVX67705.1"/>
    </source>
</evidence>
<evidence type="ECO:0000256" key="1">
    <source>
        <dbReference type="SAM" id="SignalP"/>
    </source>
</evidence>
<dbReference type="Pfam" id="PF10021">
    <property type="entry name" value="PARG_cat_microb"/>
    <property type="match status" value="1"/>
</dbReference>
<dbReference type="RefSeq" id="WP_331256392.1">
    <property type="nucleotide sequence ID" value="NZ_CP133270.1"/>
</dbReference>
<dbReference type="EMBL" id="CP133270">
    <property type="protein sequence ID" value="WVX67705.1"/>
    <property type="molecule type" value="Genomic_DNA"/>
</dbReference>
<evidence type="ECO:0000259" key="2">
    <source>
        <dbReference type="Pfam" id="PF10021"/>
    </source>
</evidence>
<keyword evidence="1" id="KW-0732">Signal</keyword>
<dbReference type="Gene3D" id="3.40.220.10">
    <property type="entry name" value="Leucine Aminopeptidase, subunit E, domain 1"/>
    <property type="match status" value="1"/>
</dbReference>
<gene>
    <name evidence="3" type="ORF">Bealeia1_01921</name>
</gene>
<keyword evidence="4" id="KW-1185">Reference proteome</keyword>
<protein>
    <submittedName>
        <fullName evidence="3">TIGR02452 family protein</fullName>
    </submittedName>
</protein>
<accession>A0ABZ2C5I6</accession>
<feature type="signal peptide" evidence="1">
    <location>
        <begin position="1"/>
        <end position="26"/>
    </location>
</feature>
<dbReference type="Proteomes" id="UP001330434">
    <property type="component" value="Chromosome"/>
</dbReference>
<organism evidence="3 4">
    <name type="scientific">Candidatus Bealeia paramacronuclearis</name>
    <dbReference type="NCBI Taxonomy" id="1921001"/>
    <lineage>
        <taxon>Bacteria</taxon>
        <taxon>Pseudomonadati</taxon>
        <taxon>Pseudomonadota</taxon>
        <taxon>Alphaproteobacteria</taxon>
        <taxon>Holosporales</taxon>
        <taxon>Holosporaceae</taxon>
        <taxon>Candidatus Bealeia</taxon>
    </lineage>
</organism>